<evidence type="ECO:0000256" key="1">
    <source>
        <dbReference type="SAM" id="MobiDB-lite"/>
    </source>
</evidence>
<evidence type="ECO:0000313" key="3">
    <source>
        <dbReference type="EMBL" id="KAH7640112.1"/>
    </source>
</evidence>
<feature type="region of interest" description="Disordered" evidence="1">
    <location>
        <begin position="1"/>
        <end position="29"/>
    </location>
</feature>
<feature type="compositionally biased region" description="Low complexity" evidence="1">
    <location>
        <begin position="10"/>
        <end position="28"/>
    </location>
</feature>
<dbReference type="Gene3D" id="3.60.10.10">
    <property type="entry name" value="Endonuclease/exonuclease/phosphatase"/>
    <property type="match status" value="1"/>
</dbReference>
<dbReference type="InterPro" id="IPR005135">
    <property type="entry name" value="Endo/exonuclease/phosphatase"/>
</dbReference>
<name>A0A9D4NXP4_DERFA</name>
<sequence length="568" mass="65245">MLIHKPASLQPQNRPQQSRQPQNRPQQSLIDVDIGIDIGQHQRSERRRTERMRLLRQQQQELVTTVMDLCNLLQNPARGPPPFIDYITSPNNDPCLKTVVTITGNDDAELTKREITNKVIPAQYGIRIKDTVKLRDGKFMINFKSPSSKQKFENVIATDGRFQLNDSGRPLPTVHLKGLNMAYEEEQIPELIALYNPEITKFLEDNRMEAASAIEIKKKRQNPAKPYLCNVIMRFMDNNLHRRKYQLTEFKFAQLNVNKSPTAMTAFANFSESKSIDFMCVTEPPIRKTIPNINRRLNVIYCQSNEPNGPAPVRACICVLNKRIQPIMISHLSSSDCTVCQLGSVIIVAFYAQPYGDMSDNWTRITTIAAWAGVKNLIVTGDFNSDHQIWFSHATNNRGCDLLTTFIQSGLSVVNNTDTPTFDTIRGNQRLTSHTDLTVASSSTLPLIKDWKVNSETNFSDHRVITFMVNINGQWQQPPRHTTVRWNTNNANWDAITTIIKTACDENLQKFNVYRRRKLPWHNDGELNQLANDQKRSYRKIRRYQKDQIPARLLNEYCRLRTGITQCS</sequence>
<protein>
    <recommendedName>
        <fullName evidence="2">Endonuclease/exonuclease/phosphatase domain-containing protein</fullName>
    </recommendedName>
</protein>
<gene>
    <name evidence="3" type="ORF">HUG17_10592</name>
</gene>
<feature type="domain" description="Endonuclease/exonuclease/phosphatase" evidence="2">
    <location>
        <begin position="346"/>
        <end position="465"/>
    </location>
</feature>
<comment type="caution">
    <text evidence="3">The sequence shown here is derived from an EMBL/GenBank/DDBJ whole genome shotgun (WGS) entry which is preliminary data.</text>
</comment>
<organism evidence="3">
    <name type="scientific">Dermatophagoides farinae</name>
    <name type="common">American house dust mite</name>
    <dbReference type="NCBI Taxonomy" id="6954"/>
    <lineage>
        <taxon>Eukaryota</taxon>
        <taxon>Metazoa</taxon>
        <taxon>Ecdysozoa</taxon>
        <taxon>Arthropoda</taxon>
        <taxon>Chelicerata</taxon>
        <taxon>Arachnida</taxon>
        <taxon>Acari</taxon>
        <taxon>Acariformes</taxon>
        <taxon>Sarcoptiformes</taxon>
        <taxon>Astigmata</taxon>
        <taxon>Psoroptidia</taxon>
        <taxon>Analgoidea</taxon>
        <taxon>Pyroglyphidae</taxon>
        <taxon>Dermatophagoidinae</taxon>
        <taxon>Dermatophagoides</taxon>
    </lineage>
</organism>
<dbReference type="InterPro" id="IPR036691">
    <property type="entry name" value="Endo/exonu/phosph_ase_sf"/>
</dbReference>
<dbReference type="Proteomes" id="UP000828236">
    <property type="component" value="Unassembled WGS sequence"/>
</dbReference>
<dbReference type="SUPFAM" id="SSF56219">
    <property type="entry name" value="DNase I-like"/>
    <property type="match status" value="1"/>
</dbReference>
<proteinExistence type="predicted"/>
<accession>A0A9D4NXP4</accession>
<evidence type="ECO:0000259" key="2">
    <source>
        <dbReference type="Pfam" id="PF14529"/>
    </source>
</evidence>
<reference evidence="3" key="1">
    <citation type="submission" date="2020-06" db="EMBL/GenBank/DDBJ databases">
        <authorList>
            <person name="Ji K."/>
            <person name="Li J."/>
        </authorList>
    </citation>
    <scope>NUCLEOTIDE SEQUENCE</scope>
    <source>
        <strain evidence="3">JKM2019</strain>
        <tissue evidence="3">Whole body</tissue>
    </source>
</reference>
<reference evidence="3" key="2">
    <citation type="journal article" date="2021" name="World Allergy Organ. J.">
        <title>Chromosome-level assembly of Dermatophagoides farinae genome and transcriptome reveals two novel allergens Der f 37 and Der f 39.</title>
        <authorList>
            <person name="Chen J."/>
            <person name="Cai Z."/>
            <person name="Fan D."/>
            <person name="Hu J."/>
            <person name="Hou Y."/>
            <person name="He Y."/>
            <person name="Zhang Z."/>
            <person name="Zhao Z."/>
            <person name="Gao P."/>
            <person name="Hu W."/>
            <person name="Sun J."/>
            <person name="Li J."/>
            <person name="Ji K."/>
        </authorList>
    </citation>
    <scope>NUCLEOTIDE SEQUENCE</scope>
    <source>
        <strain evidence="3">JKM2019</strain>
    </source>
</reference>
<dbReference type="EMBL" id="SDOV01000006">
    <property type="protein sequence ID" value="KAH7640112.1"/>
    <property type="molecule type" value="Genomic_DNA"/>
</dbReference>
<dbReference type="Pfam" id="PF14529">
    <property type="entry name" value="Exo_endo_phos_2"/>
    <property type="match status" value="1"/>
</dbReference>
<dbReference type="AlphaFoldDB" id="A0A9D4NXP4"/>
<dbReference type="GO" id="GO:0003824">
    <property type="term" value="F:catalytic activity"/>
    <property type="evidence" value="ECO:0007669"/>
    <property type="project" value="InterPro"/>
</dbReference>